<comment type="caution">
    <text evidence="2">The sequence shown here is derived from an EMBL/GenBank/DDBJ whole genome shotgun (WGS) entry which is preliminary data.</text>
</comment>
<gene>
    <name evidence="2" type="ORF">MKK02DRAFT_23106</name>
</gene>
<sequence length="408" mass="43163">MSLTPPLSPLSTPRLVLCADGGGSKVCVVIRSSDGLEVRGIAGPCNVQSVGHGPAIQTILLAIYLRSIPTPFSSRPGSPKLGAMPFLNIPLFQYVWLGLAGINSPSDIEAFTPTVLKGLNIIEERVKITNGKQVQDIANVDVNLLAAPALQLQGIKHVAAVVCGTGTVGRTIEVDTSCPTEGAVRQLPLTDVGVSRGWGWLLCDEGSAFWIGRLAIRSLLFHFDRCTRSSIYASPPEPLSPFHRDLLAYFGVTDPMELIGIVSLIGPSAEDMSIGEGTAKRNAYMAGAARTVLRWAFPVDASPPSPPASERSDEMDSSDASQMEAMKLVRKAIQPMVEMTIDLLGDGSVVRPETTVLALGGGLWQSKGYRGLFQEGLKKEGVEFAKVLLVDDAAGVGAQGLASVEFGA</sequence>
<dbReference type="PANTHER" id="PTHR43190:SF3">
    <property type="entry name" value="N-ACETYL-D-GLUCOSAMINE KINASE"/>
    <property type="match status" value="1"/>
</dbReference>
<evidence type="ECO:0000256" key="1">
    <source>
        <dbReference type="SAM" id="MobiDB-lite"/>
    </source>
</evidence>
<dbReference type="Proteomes" id="UP001164286">
    <property type="component" value="Unassembled WGS sequence"/>
</dbReference>
<evidence type="ECO:0000313" key="2">
    <source>
        <dbReference type="EMBL" id="KAI9638135.1"/>
    </source>
</evidence>
<organism evidence="2 3">
    <name type="scientific">Dioszegia hungarica</name>
    <dbReference type="NCBI Taxonomy" id="4972"/>
    <lineage>
        <taxon>Eukaryota</taxon>
        <taxon>Fungi</taxon>
        <taxon>Dikarya</taxon>
        <taxon>Basidiomycota</taxon>
        <taxon>Agaricomycotina</taxon>
        <taxon>Tremellomycetes</taxon>
        <taxon>Tremellales</taxon>
        <taxon>Bulleribasidiaceae</taxon>
        <taxon>Dioszegia</taxon>
    </lineage>
</organism>
<dbReference type="AlphaFoldDB" id="A0AA38HDL0"/>
<protein>
    <recommendedName>
        <fullName evidence="4">N-acetyl-D-glucosamine kinase</fullName>
    </recommendedName>
</protein>
<dbReference type="InterPro" id="IPR043129">
    <property type="entry name" value="ATPase_NBD"/>
</dbReference>
<accession>A0AA38HDL0</accession>
<reference evidence="2" key="1">
    <citation type="journal article" date="2022" name="G3 (Bethesda)">
        <title>High quality genome of the basidiomycete yeast Dioszegia hungarica PDD-24b-2 isolated from cloud water.</title>
        <authorList>
            <person name="Jarrige D."/>
            <person name="Haridas S."/>
            <person name="Bleykasten-Grosshans C."/>
            <person name="Joly M."/>
            <person name="Nadalig T."/>
            <person name="Sancelme M."/>
            <person name="Vuilleumier S."/>
            <person name="Grigoriev I.V."/>
            <person name="Amato P."/>
            <person name="Bringel F."/>
        </authorList>
    </citation>
    <scope>NUCLEOTIDE SEQUENCE</scope>
    <source>
        <strain evidence="2">PDD-24b-2</strain>
    </source>
</reference>
<feature type="region of interest" description="Disordered" evidence="1">
    <location>
        <begin position="301"/>
        <end position="321"/>
    </location>
</feature>
<dbReference type="PANTHER" id="PTHR43190">
    <property type="entry name" value="N-ACETYL-D-GLUCOSAMINE KINASE"/>
    <property type="match status" value="1"/>
</dbReference>
<dbReference type="RefSeq" id="XP_052947912.1">
    <property type="nucleotide sequence ID" value="XM_053086672.1"/>
</dbReference>
<dbReference type="SUPFAM" id="SSF53067">
    <property type="entry name" value="Actin-like ATPase domain"/>
    <property type="match status" value="1"/>
</dbReference>
<dbReference type="EMBL" id="JAKWFO010000003">
    <property type="protein sequence ID" value="KAI9638135.1"/>
    <property type="molecule type" value="Genomic_DNA"/>
</dbReference>
<proteinExistence type="predicted"/>
<dbReference type="Gene3D" id="3.30.420.40">
    <property type="match status" value="1"/>
</dbReference>
<name>A0AA38HDL0_9TREE</name>
<dbReference type="InterPro" id="IPR052519">
    <property type="entry name" value="Euk-type_GlcNAc_Kinase"/>
</dbReference>
<evidence type="ECO:0008006" key="4">
    <source>
        <dbReference type="Google" id="ProtNLM"/>
    </source>
</evidence>
<dbReference type="GeneID" id="77725873"/>
<keyword evidence="3" id="KW-1185">Reference proteome</keyword>
<evidence type="ECO:0000313" key="3">
    <source>
        <dbReference type="Proteomes" id="UP001164286"/>
    </source>
</evidence>